<keyword evidence="1" id="KW-0812">Transmembrane</keyword>
<proteinExistence type="predicted"/>
<keyword evidence="3" id="KW-1185">Reference proteome</keyword>
<organism evidence="2 3">
    <name type="scientific">Macrolepiota fuliginosa MF-IS2</name>
    <dbReference type="NCBI Taxonomy" id="1400762"/>
    <lineage>
        <taxon>Eukaryota</taxon>
        <taxon>Fungi</taxon>
        <taxon>Dikarya</taxon>
        <taxon>Basidiomycota</taxon>
        <taxon>Agaricomycotina</taxon>
        <taxon>Agaricomycetes</taxon>
        <taxon>Agaricomycetidae</taxon>
        <taxon>Agaricales</taxon>
        <taxon>Agaricineae</taxon>
        <taxon>Agaricaceae</taxon>
        <taxon>Macrolepiota</taxon>
    </lineage>
</organism>
<comment type="caution">
    <text evidence="2">The sequence shown here is derived from an EMBL/GenBank/DDBJ whole genome shotgun (WGS) entry which is preliminary data.</text>
</comment>
<keyword evidence="1" id="KW-0472">Membrane</keyword>
<evidence type="ECO:0000313" key="3">
    <source>
        <dbReference type="Proteomes" id="UP000807342"/>
    </source>
</evidence>
<keyword evidence="1" id="KW-1133">Transmembrane helix</keyword>
<reference evidence="2" key="1">
    <citation type="submission" date="2020-11" db="EMBL/GenBank/DDBJ databases">
        <authorList>
            <consortium name="DOE Joint Genome Institute"/>
            <person name="Ahrendt S."/>
            <person name="Riley R."/>
            <person name="Andreopoulos W."/>
            <person name="Labutti K."/>
            <person name="Pangilinan J."/>
            <person name="Ruiz-Duenas F.J."/>
            <person name="Barrasa J.M."/>
            <person name="Sanchez-Garcia M."/>
            <person name="Camarero S."/>
            <person name="Miyauchi S."/>
            <person name="Serrano A."/>
            <person name="Linde D."/>
            <person name="Babiker R."/>
            <person name="Drula E."/>
            <person name="Ayuso-Fernandez I."/>
            <person name="Pacheco R."/>
            <person name="Padilla G."/>
            <person name="Ferreira P."/>
            <person name="Barriuso J."/>
            <person name="Kellner H."/>
            <person name="Castanera R."/>
            <person name="Alfaro M."/>
            <person name="Ramirez L."/>
            <person name="Pisabarro A.G."/>
            <person name="Kuo A."/>
            <person name="Tritt A."/>
            <person name="Lipzen A."/>
            <person name="He G."/>
            <person name="Yan M."/>
            <person name="Ng V."/>
            <person name="Cullen D."/>
            <person name="Martin F."/>
            <person name="Rosso M.-N."/>
            <person name="Henrissat B."/>
            <person name="Hibbett D."/>
            <person name="Martinez A.T."/>
            <person name="Grigoriev I.V."/>
        </authorList>
    </citation>
    <scope>NUCLEOTIDE SEQUENCE</scope>
    <source>
        <strain evidence="2">MF-IS2</strain>
    </source>
</reference>
<dbReference type="AlphaFoldDB" id="A0A9P6CAT9"/>
<evidence type="ECO:0000256" key="1">
    <source>
        <dbReference type="SAM" id="Phobius"/>
    </source>
</evidence>
<dbReference type="Proteomes" id="UP000807342">
    <property type="component" value="Unassembled WGS sequence"/>
</dbReference>
<protein>
    <submittedName>
        <fullName evidence="2">Uncharacterized protein</fullName>
    </submittedName>
</protein>
<dbReference type="EMBL" id="MU151054">
    <property type="protein sequence ID" value="KAF9454418.1"/>
    <property type="molecule type" value="Genomic_DNA"/>
</dbReference>
<evidence type="ECO:0000313" key="2">
    <source>
        <dbReference type="EMBL" id="KAF9454418.1"/>
    </source>
</evidence>
<gene>
    <name evidence="2" type="ORF">P691DRAFT_808559</name>
</gene>
<name>A0A9P6CAT9_9AGAR</name>
<feature type="transmembrane region" description="Helical" evidence="1">
    <location>
        <begin position="38"/>
        <end position="58"/>
    </location>
</feature>
<sequence>MRAIESSFDALHRLCDGHWIGPISTSSLTDSTHIPTPLVLSSVFAICFSLLSVAFLYIPDGP</sequence>
<accession>A0A9P6CAT9</accession>